<sequence length="516" mass="59838">MPVDLSTGSIPSIYRDLFEMINLHGIDKLTLTVFVPLFESPTLTKAILNQIWNAVIKTNSLSSRNEFYKCLALMALAQQGKNVDERLLDNYMNRELPIPTIDSNKELEDRLLRILRNEQGQNALCFRYGDLCSLDTIQVDLVPDKKGVLIRHFEYEVSSMRHKNKVFRRYNDFVALHELLTLKYPFRIIPQLPPKKTVNVDKEFIEERRRSLKRYLEILCRHPIVCETEIIKFFLTFQGTSCGDNMKATFKNALDEFSHEPPTSSSSIDRIERHEADSNGIRMFQTSQTHVSFLHQQFFQIRGYLKNINERNVKAADDYSRIEKALQLISTDSTEVQRWATGLNDYWPTIQTGLVELPIEMNAVSERIREECIREDEVINDHLDMLIELLQGYKDLCKRFEESLQLEQRAIHKATNQNRRSLTTNDLSSKNENNLDTIEKRNNHALKCIQIETQLIYANLEAFVYILSGLGNIQSKVSADLLNVWKSFSNKISQLGQTYINKSSIQRANTIGFKNS</sequence>
<dbReference type="SUPFAM" id="SSF64268">
    <property type="entry name" value="PX domain"/>
    <property type="match status" value="1"/>
</dbReference>
<reference evidence="4" key="1">
    <citation type="submission" date="2021-02" db="EMBL/GenBank/DDBJ databases">
        <authorList>
            <person name="Nowell W R."/>
        </authorList>
    </citation>
    <scope>NUCLEOTIDE SEQUENCE</scope>
</reference>
<name>A0A814BJZ3_ADIRI</name>
<feature type="domain" description="EH" evidence="2">
    <location>
        <begin position="14"/>
        <end position="55"/>
    </location>
</feature>
<protein>
    <recommendedName>
        <fullName evidence="6">Sorting nexin-8</fullName>
    </recommendedName>
</protein>
<dbReference type="EMBL" id="CAJNOR010000481">
    <property type="protein sequence ID" value="CAF0927168.1"/>
    <property type="molecule type" value="Genomic_DNA"/>
</dbReference>
<dbReference type="InterPro" id="IPR035704">
    <property type="entry name" value="SNX8/Mvp1_PX"/>
</dbReference>
<dbReference type="PANTHER" id="PTHR46571">
    <property type="entry name" value="SORTING NEXIN-8"/>
    <property type="match status" value="1"/>
</dbReference>
<evidence type="ECO:0000259" key="2">
    <source>
        <dbReference type="PROSITE" id="PS50031"/>
    </source>
</evidence>
<dbReference type="GO" id="GO:0006886">
    <property type="term" value="P:intracellular protein transport"/>
    <property type="evidence" value="ECO:0007669"/>
    <property type="project" value="TreeGrafter"/>
</dbReference>
<accession>A0A814BJZ3</accession>
<dbReference type="InterPro" id="IPR028662">
    <property type="entry name" value="SNX8/Mvp1"/>
</dbReference>
<proteinExistence type="predicted"/>
<evidence type="ECO:0000259" key="3">
    <source>
        <dbReference type="PROSITE" id="PS50195"/>
    </source>
</evidence>
<dbReference type="PROSITE" id="PS50031">
    <property type="entry name" value="EH"/>
    <property type="match status" value="1"/>
</dbReference>
<dbReference type="Pfam" id="PF00787">
    <property type="entry name" value="PX"/>
    <property type="match status" value="1"/>
</dbReference>
<comment type="subcellular location">
    <subcellularLocation>
        <location evidence="1">Membrane</location>
        <topology evidence="1">Peripheral membrane protein</topology>
        <orientation evidence="1">Cytoplasmic side</orientation>
    </subcellularLocation>
</comment>
<dbReference type="PANTHER" id="PTHR46571:SF1">
    <property type="entry name" value="SORTING NEXIN-8"/>
    <property type="match status" value="1"/>
</dbReference>
<dbReference type="Gene3D" id="3.30.1520.10">
    <property type="entry name" value="Phox-like domain"/>
    <property type="match status" value="1"/>
</dbReference>
<evidence type="ECO:0000313" key="4">
    <source>
        <dbReference type="EMBL" id="CAF0927168.1"/>
    </source>
</evidence>
<evidence type="ECO:0000313" key="5">
    <source>
        <dbReference type="Proteomes" id="UP000663828"/>
    </source>
</evidence>
<dbReference type="GO" id="GO:0034498">
    <property type="term" value="P:early endosome to Golgi transport"/>
    <property type="evidence" value="ECO:0007669"/>
    <property type="project" value="TreeGrafter"/>
</dbReference>
<dbReference type="AlphaFoldDB" id="A0A814BJZ3"/>
<evidence type="ECO:0008006" key="6">
    <source>
        <dbReference type="Google" id="ProtNLM"/>
    </source>
</evidence>
<dbReference type="GO" id="GO:0031901">
    <property type="term" value="C:early endosome membrane"/>
    <property type="evidence" value="ECO:0007669"/>
    <property type="project" value="TreeGrafter"/>
</dbReference>
<keyword evidence="5" id="KW-1185">Reference proteome</keyword>
<organism evidence="4 5">
    <name type="scientific">Adineta ricciae</name>
    <name type="common">Rotifer</name>
    <dbReference type="NCBI Taxonomy" id="249248"/>
    <lineage>
        <taxon>Eukaryota</taxon>
        <taxon>Metazoa</taxon>
        <taxon>Spiralia</taxon>
        <taxon>Gnathifera</taxon>
        <taxon>Rotifera</taxon>
        <taxon>Eurotatoria</taxon>
        <taxon>Bdelloidea</taxon>
        <taxon>Adinetida</taxon>
        <taxon>Adinetidae</taxon>
        <taxon>Adineta</taxon>
    </lineage>
</organism>
<comment type="caution">
    <text evidence="4">The sequence shown here is derived from an EMBL/GenBank/DDBJ whole genome shotgun (WGS) entry which is preliminary data.</text>
</comment>
<dbReference type="CDD" id="cd06866">
    <property type="entry name" value="PX_SNX8_Mvp1p_like"/>
    <property type="match status" value="1"/>
</dbReference>
<dbReference type="Gene3D" id="1.10.238.10">
    <property type="entry name" value="EF-hand"/>
    <property type="match status" value="1"/>
</dbReference>
<dbReference type="PROSITE" id="PS50195">
    <property type="entry name" value="PX"/>
    <property type="match status" value="1"/>
</dbReference>
<dbReference type="InterPro" id="IPR001683">
    <property type="entry name" value="PX_dom"/>
</dbReference>
<dbReference type="InterPro" id="IPR000261">
    <property type="entry name" value="EH_dom"/>
</dbReference>
<dbReference type="Proteomes" id="UP000663828">
    <property type="component" value="Unassembled WGS sequence"/>
</dbReference>
<dbReference type="GO" id="GO:0035091">
    <property type="term" value="F:phosphatidylinositol binding"/>
    <property type="evidence" value="ECO:0007669"/>
    <property type="project" value="InterPro"/>
</dbReference>
<gene>
    <name evidence="4" type="ORF">XAT740_LOCUS9369</name>
</gene>
<dbReference type="GO" id="GO:0005829">
    <property type="term" value="C:cytosol"/>
    <property type="evidence" value="ECO:0007669"/>
    <property type="project" value="GOC"/>
</dbReference>
<dbReference type="SMART" id="SM00312">
    <property type="entry name" value="PX"/>
    <property type="match status" value="1"/>
</dbReference>
<evidence type="ECO:0000256" key="1">
    <source>
        <dbReference type="ARBA" id="ARBA00004287"/>
    </source>
</evidence>
<dbReference type="InterPro" id="IPR036871">
    <property type="entry name" value="PX_dom_sf"/>
</dbReference>
<feature type="domain" description="PX" evidence="3">
    <location>
        <begin position="133"/>
        <end position="241"/>
    </location>
</feature>